<dbReference type="Proteomes" id="UP000821845">
    <property type="component" value="Chromosome 6"/>
</dbReference>
<gene>
    <name evidence="1" type="ORF">HPB50_022326</name>
</gene>
<evidence type="ECO:0000313" key="1">
    <source>
        <dbReference type="EMBL" id="KAH6928966.1"/>
    </source>
</evidence>
<protein>
    <submittedName>
        <fullName evidence="1">Uncharacterized protein</fullName>
    </submittedName>
</protein>
<sequence length="63" mass="6923">MFQNLAMHLPSYQDGSSAASAAFLHPGPPVYVPGTRPLVPVPHQYMHHHQASLTLCIPYTPLM</sequence>
<accession>A0ACB7S1Y1</accession>
<proteinExistence type="predicted"/>
<organism evidence="1 2">
    <name type="scientific">Hyalomma asiaticum</name>
    <name type="common">Tick</name>
    <dbReference type="NCBI Taxonomy" id="266040"/>
    <lineage>
        <taxon>Eukaryota</taxon>
        <taxon>Metazoa</taxon>
        <taxon>Ecdysozoa</taxon>
        <taxon>Arthropoda</taxon>
        <taxon>Chelicerata</taxon>
        <taxon>Arachnida</taxon>
        <taxon>Acari</taxon>
        <taxon>Parasitiformes</taxon>
        <taxon>Ixodida</taxon>
        <taxon>Ixodoidea</taxon>
        <taxon>Ixodidae</taxon>
        <taxon>Hyalomminae</taxon>
        <taxon>Hyalomma</taxon>
    </lineage>
</organism>
<keyword evidence="2" id="KW-1185">Reference proteome</keyword>
<dbReference type="EMBL" id="CM023486">
    <property type="protein sequence ID" value="KAH6928966.1"/>
    <property type="molecule type" value="Genomic_DNA"/>
</dbReference>
<comment type="caution">
    <text evidence="1">The sequence shown here is derived from an EMBL/GenBank/DDBJ whole genome shotgun (WGS) entry which is preliminary data.</text>
</comment>
<evidence type="ECO:0000313" key="2">
    <source>
        <dbReference type="Proteomes" id="UP000821845"/>
    </source>
</evidence>
<reference evidence="1" key="1">
    <citation type="submission" date="2020-05" db="EMBL/GenBank/DDBJ databases">
        <title>Large-scale comparative analyses of tick genomes elucidate their genetic diversity and vector capacities.</title>
        <authorList>
            <person name="Jia N."/>
            <person name="Wang J."/>
            <person name="Shi W."/>
            <person name="Du L."/>
            <person name="Sun Y."/>
            <person name="Zhan W."/>
            <person name="Jiang J."/>
            <person name="Wang Q."/>
            <person name="Zhang B."/>
            <person name="Ji P."/>
            <person name="Sakyi L.B."/>
            <person name="Cui X."/>
            <person name="Yuan T."/>
            <person name="Jiang B."/>
            <person name="Yang W."/>
            <person name="Lam T.T.-Y."/>
            <person name="Chang Q."/>
            <person name="Ding S."/>
            <person name="Wang X."/>
            <person name="Zhu J."/>
            <person name="Ruan X."/>
            <person name="Zhao L."/>
            <person name="Wei J."/>
            <person name="Que T."/>
            <person name="Du C."/>
            <person name="Cheng J."/>
            <person name="Dai P."/>
            <person name="Han X."/>
            <person name="Huang E."/>
            <person name="Gao Y."/>
            <person name="Liu J."/>
            <person name="Shao H."/>
            <person name="Ye R."/>
            <person name="Li L."/>
            <person name="Wei W."/>
            <person name="Wang X."/>
            <person name="Wang C."/>
            <person name="Yang T."/>
            <person name="Huo Q."/>
            <person name="Li W."/>
            <person name="Guo W."/>
            <person name="Chen H."/>
            <person name="Zhou L."/>
            <person name="Ni X."/>
            <person name="Tian J."/>
            <person name="Zhou Y."/>
            <person name="Sheng Y."/>
            <person name="Liu T."/>
            <person name="Pan Y."/>
            <person name="Xia L."/>
            <person name="Li J."/>
            <person name="Zhao F."/>
            <person name="Cao W."/>
        </authorList>
    </citation>
    <scope>NUCLEOTIDE SEQUENCE</scope>
    <source>
        <strain evidence="1">Hyas-2018</strain>
    </source>
</reference>
<name>A0ACB7S1Y1_HYAAI</name>